<reference evidence="3 4" key="1">
    <citation type="journal article" date="2014" name="Genome Announc.">
        <title>Complete genome sequence of Magnetospirillum gryphiswaldense MSR-1.</title>
        <authorList>
            <person name="Wang X."/>
            <person name="Wang Q."/>
            <person name="Zhang W."/>
            <person name="Wang Y."/>
            <person name="Li L."/>
            <person name="Wen T."/>
            <person name="Zhang T."/>
            <person name="Zhang Y."/>
            <person name="Xu J."/>
            <person name="Hu J."/>
            <person name="Li S."/>
            <person name="Liu L."/>
            <person name="Liu J."/>
            <person name="Jiang W."/>
            <person name="Tian J."/>
            <person name="Li Y."/>
            <person name="Schuler D."/>
            <person name="Wang L."/>
            <person name="Li J."/>
        </authorList>
    </citation>
    <scope>NUCLEOTIDE SEQUENCE [LARGE SCALE GENOMIC DNA]</scope>
    <source>
        <strain evidence="4">DSM 6361 / JCM 21280 / NBRC 15271 / MSR-1</strain>
    </source>
</reference>
<protein>
    <recommendedName>
        <fullName evidence="2">Antitoxin</fullName>
    </recommendedName>
</protein>
<dbReference type="SUPFAM" id="SSF143120">
    <property type="entry name" value="YefM-like"/>
    <property type="match status" value="1"/>
</dbReference>
<organism evidence="3 4">
    <name type="scientific">Magnetospirillum gryphiswaldense (strain DSM 6361 / JCM 21280 / NBRC 15271 / MSR-1)</name>
    <dbReference type="NCBI Taxonomy" id="431944"/>
    <lineage>
        <taxon>Bacteria</taxon>
        <taxon>Pseudomonadati</taxon>
        <taxon>Pseudomonadota</taxon>
        <taxon>Alphaproteobacteria</taxon>
        <taxon>Rhodospirillales</taxon>
        <taxon>Rhodospirillaceae</taxon>
        <taxon>Magnetospirillum</taxon>
    </lineage>
</organism>
<proteinExistence type="inferred from homology"/>
<gene>
    <name evidence="3" type="ordered locus">MGMSRv2__0678</name>
</gene>
<sequence>MPEPRWSLQDAKNSFSAVVDAALHGRPQTVTKRGKPAVVVLSVQEYERLHQRHDVGTPSFVEHLLAMPQGEVEFERQPVTLREVEF</sequence>
<accession>V6F078</accession>
<evidence type="ECO:0000313" key="4">
    <source>
        <dbReference type="Proteomes" id="UP000018922"/>
    </source>
</evidence>
<dbReference type="STRING" id="1430440.MGMSRv2__0678"/>
<dbReference type="EMBL" id="HG794546">
    <property type="protein sequence ID" value="CDK97893.1"/>
    <property type="molecule type" value="Genomic_DNA"/>
</dbReference>
<evidence type="ECO:0000313" key="3">
    <source>
        <dbReference type="EMBL" id="CDK97893.1"/>
    </source>
</evidence>
<dbReference type="eggNOG" id="COG2161">
    <property type="taxonomic scope" value="Bacteria"/>
</dbReference>
<dbReference type="InterPro" id="IPR036165">
    <property type="entry name" value="YefM-like_sf"/>
</dbReference>
<dbReference type="Proteomes" id="UP000018922">
    <property type="component" value="Chromosome I"/>
</dbReference>
<dbReference type="InterPro" id="IPR006442">
    <property type="entry name" value="Antitoxin_Phd/YefM"/>
</dbReference>
<evidence type="ECO:0000256" key="2">
    <source>
        <dbReference type="RuleBase" id="RU362080"/>
    </source>
</evidence>
<comment type="function">
    <text evidence="2">Antitoxin component of a type II toxin-antitoxin (TA) system.</text>
</comment>
<name>V6F078_MAGGM</name>
<dbReference type="HOGENOM" id="CLU_163140_1_0_5"/>
<dbReference type="AlphaFoldDB" id="V6F078"/>
<comment type="similarity">
    <text evidence="1 2">Belongs to the phD/YefM antitoxin family.</text>
</comment>
<keyword evidence="4" id="KW-1185">Reference proteome</keyword>
<dbReference type="KEGG" id="mgy:MGMSRv2__0678"/>
<dbReference type="NCBIfam" id="TIGR01552">
    <property type="entry name" value="phd_fam"/>
    <property type="match status" value="1"/>
</dbReference>
<dbReference type="Pfam" id="PF02604">
    <property type="entry name" value="PhdYeFM_antitox"/>
    <property type="match status" value="1"/>
</dbReference>
<evidence type="ECO:0000256" key="1">
    <source>
        <dbReference type="ARBA" id="ARBA00009981"/>
    </source>
</evidence>
<dbReference type="Gene3D" id="3.40.1620.10">
    <property type="entry name" value="YefM-like domain"/>
    <property type="match status" value="1"/>
</dbReference>